<keyword evidence="10 13" id="KW-1133">Transmembrane helix</keyword>
<sequence>MSGISNLSIRQRLLLAASLVLGAFLGLTGLSLDKAFRSATEEALEARLLSNVYALLAAAEEGSEGQLTMPRVLTDPRFNRPESGLYAQVVQYPEGYNWHSGSSLGQALSFSRDIAPGESESGRFQLTVGDVMGFNFAVVWEDFNGRELKYVLSVAEDLQPIQEQIATYRDTLFLWLGGAALLLLLVQGWVLSWGLRPLREVEQALTEIESGRSEKLQGRYPKELNRLTSNINSLIQHAQARQQRYRDSLGDLAHSLKTPLAILQGIADQPGSHTEQTVREQVERMNQIVSHQLQRAAASGRHLLTQSLEIGPLLERLVRSLDKVYLEKGIEWQTTVAPESRFFGEEGDLMELLGNLTENACKYGRSRIRVTVRSDPSLSILIEDDGEGIPQHLQQSVFQRGNRADTRQPGQGIGLAVALDIAQAYGGEIKLGKSADLGGAAVEIQFPES</sequence>
<comment type="subcellular location">
    <subcellularLocation>
        <location evidence="2">Membrane</location>
    </subcellularLocation>
</comment>
<feature type="domain" description="Histidine kinase" evidence="14">
    <location>
        <begin position="251"/>
        <end position="449"/>
    </location>
</feature>
<dbReference type="InterPro" id="IPR050428">
    <property type="entry name" value="TCS_sensor_his_kinase"/>
</dbReference>
<dbReference type="PANTHER" id="PTHR45436">
    <property type="entry name" value="SENSOR HISTIDINE KINASE YKOH"/>
    <property type="match status" value="1"/>
</dbReference>
<dbReference type="AlphaFoldDB" id="A0A9E4K2U6"/>
<evidence type="ECO:0000259" key="14">
    <source>
        <dbReference type="PROSITE" id="PS50109"/>
    </source>
</evidence>
<dbReference type="PANTHER" id="PTHR45436:SF4">
    <property type="entry name" value="SENSOR PROTEIN PHOQ"/>
    <property type="match status" value="1"/>
</dbReference>
<dbReference type="EC" id="2.7.13.3" evidence="3"/>
<evidence type="ECO:0000256" key="8">
    <source>
        <dbReference type="ARBA" id="ARBA00022777"/>
    </source>
</evidence>
<dbReference type="CDD" id="cd00082">
    <property type="entry name" value="HisKA"/>
    <property type="match status" value="1"/>
</dbReference>
<dbReference type="PRINTS" id="PR00344">
    <property type="entry name" value="BCTRLSENSOR"/>
</dbReference>
<dbReference type="InterPro" id="IPR004358">
    <property type="entry name" value="Sig_transdc_His_kin-like_C"/>
</dbReference>
<dbReference type="InterPro" id="IPR036097">
    <property type="entry name" value="HisK_dim/P_sf"/>
</dbReference>
<feature type="transmembrane region" description="Helical" evidence="13">
    <location>
        <begin position="172"/>
        <end position="195"/>
    </location>
</feature>
<dbReference type="InterPro" id="IPR005467">
    <property type="entry name" value="His_kinase_dom"/>
</dbReference>
<dbReference type="Proteomes" id="UP000886687">
    <property type="component" value="Unassembled WGS sequence"/>
</dbReference>
<name>A0A9E4K2U6_9GAMM</name>
<proteinExistence type="predicted"/>
<dbReference type="SUPFAM" id="SSF47384">
    <property type="entry name" value="Homodimeric domain of signal transducing histidine kinase"/>
    <property type="match status" value="1"/>
</dbReference>
<comment type="caution">
    <text evidence="16">The sequence shown here is derived from an EMBL/GenBank/DDBJ whole genome shotgun (WGS) entry which is preliminary data.</text>
</comment>
<keyword evidence="7" id="KW-0547">Nucleotide-binding</keyword>
<dbReference type="EMBL" id="JAEPDI010000003">
    <property type="protein sequence ID" value="MCG7938607.1"/>
    <property type="molecule type" value="Genomic_DNA"/>
</dbReference>
<dbReference type="SMART" id="SM00387">
    <property type="entry name" value="HATPase_c"/>
    <property type="match status" value="1"/>
</dbReference>
<evidence type="ECO:0000256" key="5">
    <source>
        <dbReference type="ARBA" id="ARBA00022679"/>
    </source>
</evidence>
<accession>A0A9E4K2U6</accession>
<dbReference type="InterPro" id="IPR003660">
    <property type="entry name" value="HAMP_dom"/>
</dbReference>
<evidence type="ECO:0000256" key="13">
    <source>
        <dbReference type="SAM" id="Phobius"/>
    </source>
</evidence>
<keyword evidence="5" id="KW-0808">Transferase</keyword>
<evidence type="ECO:0000313" key="17">
    <source>
        <dbReference type="Proteomes" id="UP000886687"/>
    </source>
</evidence>
<evidence type="ECO:0000256" key="3">
    <source>
        <dbReference type="ARBA" id="ARBA00012438"/>
    </source>
</evidence>
<dbReference type="GO" id="GO:0005886">
    <property type="term" value="C:plasma membrane"/>
    <property type="evidence" value="ECO:0007669"/>
    <property type="project" value="TreeGrafter"/>
</dbReference>
<dbReference type="Gene3D" id="3.30.565.10">
    <property type="entry name" value="Histidine kinase-like ATPase, C-terminal domain"/>
    <property type="match status" value="1"/>
</dbReference>
<evidence type="ECO:0000256" key="6">
    <source>
        <dbReference type="ARBA" id="ARBA00022692"/>
    </source>
</evidence>
<evidence type="ECO:0000313" key="16">
    <source>
        <dbReference type="EMBL" id="MCG7938607.1"/>
    </source>
</evidence>
<dbReference type="InterPro" id="IPR003661">
    <property type="entry name" value="HisK_dim/P_dom"/>
</dbReference>
<dbReference type="SUPFAM" id="SSF55874">
    <property type="entry name" value="ATPase domain of HSP90 chaperone/DNA topoisomerase II/histidine kinase"/>
    <property type="match status" value="1"/>
</dbReference>
<evidence type="ECO:0000256" key="12">
    <source>
        <dbReference type="ARBA" id="ARBA00023136"/>
    </source>
</evidence>
<keyword evidence="9 16" id="KW-0067">ATP-binding</keyword>
<evidence type="ECO:0000256" key="9">
    <source>
        <dbReference type="ARBA" id="ARBA00022840"/>
    </source>
</evidence>
<dbReference type="Gene3D" id="1.10.287.130">
    <property type="match status" value="1"/>
</dbReference>
<evidence type="ECO:0000259" key="15">
    <source>
        <dbReference type="PROSITE" id="PS50885"/>
    </source>
</evidence>
<evidence type="ECO:0000256" key="2">
    <source>
        <dbReference type="ARBA" id="ARBA00004370"/>
    </source>
</evidence>
<reference evidence="16" key="1">
    <citation type="journal article" date="2021" name="Proc. Natl. Acad. Sci. U.S.A.">
        <title>Global biogeography of chemosynthetic symbionts reveals both localized and globally distributed symbiont groups. .</title>
        <authorList>
            <person name="Osvatic J.T."/>
            <person name="Wilkins L.G.E."/>
            <person name="Leibrecht L."/>
            <person name="Leray M."/>
            <person name="Zauner S."/>
            <person name="Polzin J."/>
            <person name="Camacho Y."/>
            <person name="Gros O."/>
            <person name="van Gils J.A."/>
            <person name="Eisen J.A."/>
            <person name="Petersen J.M."/>
            <person name="Yuen B."/>
        </authorList>
    </citation>
    <scope>NUCLEOTIDE SEQUENCE</scope>
    <source>
        <strain evidence="16">MAGL173</strain>
    </source>
</reference>
<gene>
    <name evidence="16" type="ORF">JAZ04_07090</name>
</gene>
<dbReference type="CDD" id="cd16954">
    <property type="entry name" value="HATPase_PhoQ-like"/>
    <property type="match status" value="1"/>
</dbReference>
<protein>
    <recommendedName>
        <fullName evidence="3">histidine kinase</fullName>
        <ecNumber evidence="3">2.7.13.3</ecNumber>
    </recommendedName>
</protein>
<dbReference type="InterPro" id="IPR058619">
    <property type="entry name" value="PhoQ/CarS-like_HATPase"/>
</dbReference>
<keyword evidence="6 13" id="KW-0812">Transmembrane</keyword>
<keyword evidence="12 13" id="KW-0472">Membrane</keyword>
<dbReference type="InterPro" id="IPR036890">
    <property type="entry name" value="HATPase_C_sf"/>
</dbReference>
<dbReference type="Pfam" id="PF02518">
    <property type="entry name" value="HATPase_c"/>
    <property type="match status" value="1"/>
</dbReference>
<dbReference type="InterPro" id="IPR003594">
    <property type="entry name" value="HATPase_dom"/>
</dbReference>
<evidence type="ECO:0000256" key="10">
    <source>
        <dbReference type="ARBA" id="ARBA00022989"/>
    </source>
</evidence>
<evidence type="ECO:0000256" key="4">
    <source>
        <dbReference type="ARBA" id="ARBA00022553"/>
    </source>
</evidence>
<dbReference type="PROSITE" id="PS50109">
    <property type="entry name" value="HIS_KIN"/>
    <property type="match status" value="1"/>
</dbReference>
<dbReference type="GO" id="GO:0000155">
    <property type="term" value="F:phosphorelay sensor kinase activity"/>
    <property type="evidence" value="ECO:0007669"/>
    <property type="project" value="InterPro"/>
</dbReference>
<dbReference type="GO" id="GO:0005524">
    <property type="term" value="F:ATP binding"/>
    <property type="evidence" value="ECO:0007669"/>
    <property type="project" value="UniProtKB-KW"/>
</dbReference>
<evidence type="ECO:0000256" key="7">
    <source>
        <dbReference type="ARBA" id="ARBA00022741"/>
    </source>
</evidence>
<feature type="domain" description="HAMP" evidence="15">
    <location>
        <begin position="192"/>
        <end position="243"/>
    </location>
</feature>
<comment type="catalytic activity">
    <reaction evidence="1">
        <text>ATP + protein L-histidine = ADP + protein N-phospho-L-histidine.</text>
        <dbReference type="EC" id="2.7.13.3"/>
    </reaction>
</comment>
<evidence type="ECO:0000256" key="11">
    <source>
        <dbReference type="ARBA" id="ARBA00023012"/>
    </source>
</evidence>
<evidence type="ECO:0000256" key="1">
    <source>
        <dbReference type="ARBA" id="ARBA00000085"/>
    </source>
</evidence>
<organism evidence="16 17">
    <name type="scientific">Candidatus Thiodiazotropha lotti</name>
    <dbReference type="NCBI Taxonomy" id="2792787"/>
    <lineage>
        <taxon>Bacteria</taxon>
        <taxon>Pseudomonadati</taxon>
        <taxon>Pseudomonadota</taxon>
        <taxon>Gammaproteobacteria</taxon>
        <taxon>Chromatiales</taxon>
        <taxon>Sedimenticolaceae</taxon>
        <taxon>Candidatus Thiodiazotropha</taxon>
    </lineage>
</organism>
<keyword evidence="11" id="KW-0902">Two-component regulatory system</keyword>
<keyword evidence="8" id="KW-0418">Kinase</keyword>
<keyword evidence="4" id="KW-0597">Phosphoprotein</keyword>
<dbReference type="PROSITE" id="PS50885">
    <property type="entry name" value="HAMP"/>
    <property type="match status" value="1"/>
</dbReference>